<protein>
    <submittedName>
        <fullName evidence="2">Uncharacterized protein</fullName>
    </submittedName>
</protein>
<comment type="caution">
    <text evidence="2">The sequence shown here is derived from an EMBL/GenBank/DDBJ whole genome shotgun (WGS) entry which is preliminary data.</text>
</comment>
<dbReference type="Proteomes" id="UP001151582">
    <property type="component" value="Unassembled WGS sequence"/>
</dbReference>
<proteinExistence type="predicted"/>
<feature type="compositionally biased region" description="Basic residues" evidence="1">
    <location>
        <begin position="31"/>
        <end position="41"/>
    </location>
</feature>
<feature type="compositionally biased region" description="Polar residues" evidence="1">
    <location>
        <begin position="136"/>
        <end position="146"/>
    </location>
</feature>
<evidence type="ECO:0000313" key="3">
    <source>
        <dbReference type="Proteomes" id="UP001151582"/>
    </source>
</evidence>
<evidence type="ECO:0000256" key="1">
    <source>
        <dbReference type="SAM" id="MobiDB-lite"/>
    </source>
</evidence>
<dbReference type="AlphaFoldDB" id="A0A9W8B976"/>
<name>A0A9W8B976_9FUNG</name>
<dbReference type="EMBL" id="JANBQB010000141">
    <property type="protein sequence ID" value="KAJ1981021.1"/>
    <property type="molecule type" value="Genomic_DNA"/>
</dbReference>
<evidence type="ECO:0000313" key="2">
    <source>
        <dbReference type="EMBL" id="KAJ1981021.1"/>
    </source>
</evidence>
<accession>A0A9W8B976</accession>
<feature type="compositionally biased region" description="Basic residues" evidence="1">
    <location>
        <begin position="124"/>
        <end position="133"/>
    </location>
</feature>
<feature type="compositionally biased region" description="Polar residues" evidence="1">
    <location>
        <begin position="96"/>
        <end position="119"/>
    </location>
</feature>
<organism evidence="2 3">
    <name type="scientific">Dimargaris verticillata</name>
    <dbReference type="NCBI Taxonomy" id="2761393"/>
    <lineage>
        <taxon>Eukaryota</taxon>
        <taxon>Fungi</taxon>
        <taxon>Fungi incertae sedis</taxon>
        <taxon>Zoopagomycota</taxon>
        <taxon>Kickxellomycotina</taxon>
        <taxon>Dimargaritomycetes</taxon>
        <taxon>Dimargaritales</taxon>
        <taxon>Dimargaritaceae</taxon>
        <taxon>Dimargaris</taxon>
    </lineage>
</organism>
<feature type="compositionally biased region" description="Polar residues" evidence="1">
    <location>
        <begin position="43"/>
        <end position="52"/>
    </location>
</feature>
<keyword evidence="3" id="KW-1185">Reference proteome</keyword>
<reference evidence="2" key="1">
    <citation type="submission" date="2022-07" db="EMBL/GenBank/DDBJ databases">
        <title>Phylogenomic reconstructions and comparative analyses of Kickxellomycotina fungi.</title>
        <authorList>
            <person name="Reynolds N.K."/>
            <person name="Stajich J.E."/>
            <person name="Barry K."/>
            <person name="Grigoriev I.V."/>
            <person name="Crous P."/>
            <person name="Smith M.E."/>
        </authorList>
    </citation>
    <scope>NUCLEOTIDE SEQUENCE</scope>
    <source>
        <strain evidence="2">RSA 567</strain>
    </source>
</reference>
<feature type="compositionally biased region" description="Polar residues" evidence="1">
    <location>
        <begin position="1"/>
        <end position="27"/>
    </location>
</feature>
<feature type="compositionally biased region" description="Low complexity" evidence="1">
    <location>
        <begin position="55"/>
        <end position="77"/>
    </location>
</feature>
<feature type="compositionally biased region" description="Basic residues" evidence="1">
    <location>
        <begin position="79"/>
        <end position="88"/>
    </location>
</feature>
<gene>
    <name evidence="2" type="ORF">H4R34_002236</name>
</gene>
<sequence>MDNPKPSGSQLPTADSQTAPASTQPEASKTRWPRQRQRRKPGNASTSATAQVPITAESSTAPTAPTNEPSPTSNTPAHRPGKPRRSKNKAPENSAKVANSANHAEPSSQSNAHSSSTPTTKDKRQPRRRHAKKLFSQLSDPAQPSASGEVARGKVPEHLIPELPADADLRTTLEHNLRHGTHESLARMGPINDSPQLRADMQQATNQAQRHQQPSVPTPVYTSLPPWTLPTVYCTGAANPVFLWKAVGPSALQYVQHRGSLVWTALWGITRVR</sequence>
<feature type="region of interest" description="Disordered" evidence="1">
    <location>
        <begin position="1"/>
        <end position="152"/>
    </location>
</feature>